<dbReference type="Proteomes" id="UP000258016">
    <property type="component" value="Chromosome"/>
</dbReference>
<evidence type="ECO:0000256" key="2">
    <source>
        <dbReference type="SAM" id="Phobius"/>
    </source>
</evidence>
<accession>A0ABM6M2Z5</accession>
<name>A0ABM6M2Z5_9SPHN</name>
<evidence type="ECO:0000313" key="4">
    <source>
        <dbReference type="Proteomes" id="UP000258016"/>
    </source>
</evidence>
<sequence length="99" mass="10947">MMSGRFGGYGVLVIIKVAIVSGVIGVIRSVRRMDVFIIMRMRHSFPHAAVGQQQTEQQNHAKHAKHDVTLAERPPGNNLGATDRPYDQETAEFVAFANT</sequence>
<evidence type="ECO:0000256" key="1">
    <source>
        <dbReference type="SAM" id="MobiDB-lite"/>
    </source>
</evidence>
<organism evidence="3 4">
    <name type="scientific">Blastomonas fulva</name>
    <dbReference type="NCBI Taxonomy" id="1550728"/>
    <lineage>
        <taxon>Bacteria</taxon>
        <taxon>Pseudomonadati</taxon>
        <taxon>Pseudomonadota</taxon>
        <taxon>Alphaproteobacteria</taxon>
        <taxon>Sphingomonadales</taxon>
        <taxon>Sphingomonadaceae</taxon>
        <taxon>Blastomonas</taxon>
    </lineage>
</organism>
<reference evidence="3 4" key="1">
    <citation type="submission" date="2017-03" db="EMBL/GenBank/DDBJ databases">
        <title>Complete genome sequence of Blastomonas fulva degrading microcsystin LR.</title>
        <authorList>
            <person name="Lee H.-g."/>
            <person name="Jin L."/>
            <person name="oh H.-M."/>
        </authorList>
    </citation>
    <scope>NUCLEOTIDE SEQUENCE [LARGE SCALE GENOMIC DNA]</scope>
    <source>
        <strain evidence="3 4">T2</strain>
    </source>
</reference>
<gene>
    <name evidence="3" type="ORF">B5J99_01255</name>
</gene>
<keyword evidence="2" id="KW-0472">Membrane</keyword>
<keyword evidence="2" id="KW-0812">Transmembrane</keyword>
<dbReference type="GeneID" id="303484198"/>
<proteinExistence type="predicted"/>
<protein>
    <submittedName>
        <fullName evidence="3">Uncharacterized protein</fullName>
    </submittedName>
</protein>
<feature type="transmembrane region" description="Helical" evidence="2">
    <location>
        <begin position="6"/>
        <end position="30"/>
    </location>
</feature>
<keyword evidence="2" id="KW-1133">Transmembrane helix</keyword>
<keyword evidence="4" id="KW-1185">Reference proteome</keyword>
<evidence type="ECO:0000313" key="3">
    <source>
        <dbReference type="EMBL" id="ASR50268.1"/>
    </source>
</evidence>
<feature type="region of interest" description="Disordered" evidence="1">
    <location>
        <begin position="48"/>
        <end position="84"/>
    </location>
</feature>
<dbReference type="EMBL" id="CP020083">
    <property type="protein sequence ID" value="ASR50268.1"/>
    <property type="molecule type" value="Genomic_DNA"/>
</dbReference>
<dbReference type="RefSeq" id="WP_117351217.1">
    <property type="nucleotide sequence ID" value="NZ_CP020083.1"/>
</dbReference>